<keyword evidence="11" id="KW-0170">Cobalt</keyword>
<dbReference type="EMBL" id="DXCL01000020">
    <property type="protein sequence ID" value="HIZ03244.1"/>
    <property type="molecule type" value="Genomic_DNA"/>
</dbReference>
<proteinExistence type="inferred from homology"/>
<gene>
    <name evidence="15" type="ORF">H9727_03060</name>
</gene>
<keyword evidence="5 13" id="KW-0378">Hydrolase</keyword>
<dbReference type="GO" id="GO:0046872">
    <property type="term" value="F:metal ion binding"/>
    <property type="evidence" value="ECO:0007669"/>
    <property type="project" value="UniProtKB-KW"/>
</dbReference>
<evidence type="ECO:0000256" key="6">
    <source>
        <dbReference type="ARBA" id="ARBA00023027"/>
    </source>
</evidence>
<dbReference type="InterPro" id="IPR001088">
    <property type="entry name" value="Glyco_hydro_4"/>
</dbReference>
<dbReference type="InterPro" id="IPR015955">
    <property type="entry name" value="Lactate_DH/Glyco_Ohase_4_C"/>
</dbReference>
<evidence type="ECO:0000256" key="2">
    <source>
        <dbReference type="ARBA" id="ARBA00010141"/>
    </source>
</evidence>
<keyword evidence="8" id="KW-0119">Carbohydrate metabolism</keyword>
<evidence type="ECO:0000256" key="1">
    <source>
        <dbReference type="ARBA" id="ARBA00001936"/>
    </source>
</evidence>
<feature type="site" description="Increases basicity of active site Tyr" evidence="12">
    <location>
        <position position="108"/>
    </location>
</feature>
<dbReference type="GO" id="GO:0005975">
    <property type="term" value="P:carbohydrate metabolic process"/>
    <property type="evidence" value="ECO:0007669"/>
    <property type="project" value="InterPro"/>
</dbReference>
<sequence length="435" mass="49458">MKITFLGAGSTIFAKNVLGDCILTPSLGEFDIALYDIDPDRLDCSYKMLNNINRRYGKAKIAKFTDLEKALDGADFVVNAVQVGGYEPCTVTDFEVPKKYGLRQTIGDTLGIGGIFRFLRTEPVLRQFAEAMHKVCPQALFLNYVNPMAMITGYSIRELGLNAVGLCHSVQYCVEGLFKTLGYPEDLKDKVKWDIAGINHQAWLLKIEDEAGNDMYPEIKRRSLSGEYAKGMEWDLVRHEMMHRFGYYNTESSEHTAEYLPYFIKSAYPELIEKFKIPLDEYPRRCVKQIKEWNELREKVLSEDIEHVRSKEFASYIIEAAVTDRPCRIHGNVINGTLIPNLPADACVEVACLVDRNGVQPVRHAPLPEQCAALNRTNINVQLLAIEAARTKKREDVYRAAYLDPHTSAELTLDQIKALCDDLFEAHGKWLPEYR</sequence>
<keyword evidence="9 13" id="KW-0326">Glycosidase</keyword>
<evidence type="ECO:0000313" key="16">
    <source>
        <dbReference type="Proteomes" id="UP000824132"/>
    </source>
</evidence>
<keyword evidence="11" id="KW-0533">Nickel</keyword>
<dbReference type="PANTHER" id="PTHR32092:SF6">
    <property type="entry name" value="ALPHA-GALACTOSIDASE"/>
    <property type="match status" value="1"/>
</dbReference>
<dbReference type="Pfam" id="PF02056">
    <property type="entry name" value="Glyco_hydro_4"/>
    <property type="match status" value="1"/>
</dbReference>
<evidence type="ECO:0000256" key="8">
    <source>
        <dbReference type="ARBA" id="ARBA00023277"/>
    </source>
</evidence>
<dbReference type="Gene3D" id="3.90.1820.10">
    <property type="entry name" value="AglA-like glucosidase"/>
    <property type="match status" value="1"/>
</dbReference>
<dbReference type="InterPro" id="IPR036291">
    <property type="entry name" value="NAD(P)-bd_dom_sf"/>
</dbReference>
<dbReference type="PANTHER" id="PTHR32092">
    <property type="entry name" value="6-PHOSPHO-BETA-GLUCOSIDASE-RELATED"/>
    <property type="match status" value="1"/>
</dbReference>
<comment type="caution">
    <text evidence="15">The sequence shown here is derived from an EMBL/GenBank/DDBJ whole genome shotgun (WGS) entry which is preliminary data.</text>
</comment>
<feature type="binding site" evidence="11">
    <location>
        <position position="200"/>
    </location>
    <ligand>
        <name>Mn(2+)</name>
        <dbReference type="ChEBI" id="CHEBI:29035"/>
    </ligand>
</feature>
<evidence type="ECO:0000256" key="13">
    <source>
        <dbReference type="RuleBase" id="RU361152"/>
    </source>
</evidence>
<dbReference type="GO" id="GO:0016616">
    <property type="term" value="F:oxidoreductase activity, acting on the CH-OH group of donors, NAD or NADP as acceptor"/>
    <property type="evidence" value="ECO:0007669"/>
    <property type="project" value="InterPro"/>
</dbReference>
<dbReference type="CDD" id="cd05297">
    <property type="entry name" value="GH4_alpha_glucosidase_galactosidase"/>
    <property type="match status" value="1"/>
</dbReference>
<dbReference type="NCBIfam" id="NF011657">
    <property type="entry name" value="PRK15076.1"/>
    <property type="match status" value="1"/>
</dbReference>
<feature type="domain" description="Glycosyl hydrolase family 4 C-terminal" evidence="14">
    <location>
        <begin position="195"/>
        <end position="407"/>
    </location>
</feature>
<dbReference type="InterPro" id="IPR053715">
    <property type="entry name" value="GH4_Enzyme_sf"/>
</dbReference>
<evidence type="ECO:0000256" key="7">
    <source>
        <dbReference type="ARBA" id="ARBA00023211"/>
    </source>
</evidence>
<dbReference type="SUPFAM" id="SSF51735">
    <property type="entry name" value="NAD(P)-binding Rossmann-fold domains"/>
    <property type="match status" value="1"/>
</dbReference>
<reference evidence="15" key="1">
    <citation type="journal article" date="2021" name="PeerJ">
        <title>Extensive microbial diversity within the chicken gut microbiome revealed by metagenomics and culture.</title>
        <authorList>
            <person name="Gilroy R."/>
            <person name="Ravi A."/>
            <person name="Getino M."/>
            <person name="Pursley I."/>
            <person name="Horton D.L."/>
            <person name="Alikhan N.F."/>
            <person name="Baker D."/>
            <person name="Gharbi K."/>
            <person name="Hall N."/>
            <person name="Watson M."/>
            <person name="Adriaenssens E.M."/>
            <person name="Foster-Nyarko E."/>
            <person name="Jarju S."/>
            <person name="Secka A."/>
            <person name="Antonio M."/>
            <person name="Oren A."/>
            <person name="Chaudhuri R.R."/>
            <person name="La Ragione R."/>
            <person name="Hildebrand F."/>
            <person name="Pallen M.J."/>
        </authorList>
    </citation>
    <scope>NUCLEOTIDE SEQUENCE</scope>
    <source>
        <strain evidence="15">CHK187-5294</strain>
    </source>
</reference>
<reference evidence="15" key="2">
    <citation type="submission" date="2021-04" db="EMBL/GenBank/DDBJ databases">
        <authorList>
            <person name="Gilroy R."/>
        </authorList>
    </citation>
    <scope>NUCLEOTIDE SEQUENCE</scope>
    <source>
        <strain evidence="15">CHK187-5294</strain>
    </source>
</reference>
<keyword evidence="11" id="KW-0408">Iron</keyword>
<organism evidence="15 16">
    <name type="scientific">Candidatus Borkfalkia avistercoris</name>
    <dbReference type="NCBI Taxonomy" id="2838504"/>
    <lineage>
        <taxon>Bacteria</taxon>
        <taxon>Bacillati</taxon>
        <taxon>Bacillota</taxon>
        <taxon>Clostridia</taxon>
        <taxon>Christensenellales</taxon>
        <taxon>Christensenellaceae</taxon>
        <taxon>Candidatus Borkfalkia</taxon>
    </lineage>
</organism>
<evidence type="ECO:0000256" key="11">
    <source>
        <dbReference type="PIRSR" id="PIRSR601088-3"/>
    </source>
</evidence>
<dbReference type="AlphaFoldDB" id="A0A9D2IDY0"/>
<comment type="cofactor">
    <cofactor evidence="1">
        <name>Mn(2+)</name>
        <dbReference type="ChEBI" id="CHEBI:29035"/>
    </cofactor>
</comment>
<evidence type="ECO:0000256" key="5">
    <source>
        <dbReference type="ARBA" id="ARBA00022801"/>
    </source>
</evidence>
<name>A0A9D2IDY0_9FIRM</name>
<dbReference type="PRINTS" id="PR00732">
    <property type="entry name" value="GLHYDRLASE4"/>
</dbReference>
<dbReference type="GO" id="GO:0004553">
    <property type="term" value="F:hydrolase activity, hydrolyzing O-glycosyl compounds"/>
    <property type="evidence" value="ECO:0007669"/>
    <property type="project" value="InterPro"/>
</dbReference>
<keyword evidence="6 13" id="KW-0520">NAD</keyword>
<protein>
    <submittedName>
        <fullName evidence="15">Alpha-glucosidase/alpha-galactosidase</fullName>
    </submittedName>
</protein>
<evidence type="ECO:0000256" key="3">
    <source>
        <dbReference type="ARBA" id="ARBA00011881"/>
    </source>
</evidence>
<comment type="cofactor">
    <cofactor evidence="13">
        <name>NAD(+)</name>
        <dbReference type="ChEBI" id="CHEBI:57540"/>
    </cofactor>
    <text evidence="13">Binds 1 NAD(+) per subunit.</text>
</comment>
<evidence type="ECO:0000313" key="15">
    <source>
        <dbReference type="EMBL" id="HIZ03244.1"/>
    </source>
</evidence>
<evidence type="ECO:0000259" key="14">
    <source>
        <dbReference type="Pfam" id="PF11975"/>
    </source>
</evidence>
<dbReference type="InterPro" id="IPR022616">
    <property type="entry name" value="Glyco_hydro_4_C"/>
</dbReference>
<comment type="similarity">
    <text evidence="2 13">Belongs to the glycosyl hydrolase 4 family.</text>
</comment>
<feature type="binding site" evidence="11">
    <location>
        <position position="167"/>
    </location>
    <ligand>
        <name>Mn(2+)</name>
        <dbReference type="ChEBI" id="CHEBI:29035"/>
    </ligand>
</feature>
<evidence type="ECO:0000256" key="12">
    <source>
        <dbReference type="PIRSR" id="PIRSR601088-4"/>
    </source>
</evidence>
<dbReference type="SUPFAM" id="SSF56327">
    <property type="entry name" value="LDH C-terminal domain-like"/>
    <property type="match status" value="1"/>
</dbReference>
<feature type="binding site" evidence="10">
    <location>
        <position position="146"/>
    </location>
    <ligand>
        <name>substrate</name>
    </ligand>
</feature>
<evidence type="ECO:0000256" key="4">
    <source>
        <dbReference type="ARBA" id="ARBA00022723"/>
    </source>
</evidence>
<evidence type="ECO:0000256" key="10">
    <source>
        <dbReference type="PIRSR" id="PIRSR601088-2"/>
    </source>
</evidence>
<evidence type="ECO:0000256" key="9">
    <source>
        <dbReference type="ARBA" id="ARBA00023295"/>
    </source>
</evidence>
<dbReference type="Pfam" id="PF11975">
    <property type="entry name" value="Glyco_hydro_4C"/>
    <property type="match status" value="1"/>
</dbReference>
<accession>A0A9D2IDY0</accession>
<dbReference type="Proteomes" id="UP000824132">
    <property type="component" value="Unassembled WGS sequence"/>
</dbReference>
<keyword evidence="7 11" id="KW-0464">Manganese</keyword>
<comment type="subunit">
    <text evidence="3">Homotetramer.</text>
</comment>
<keyword evidence="4 11" id="KW-0479">Metal-binding</keyword>